<dbReference type="AlphaFoldDB" id="A0AAQ4EVW3"/>
<feature type="domain" description="Lipase" evidence="5">
    <location>
        <begin position="102"/>
        <end position="382"/>
    </location>
</feature>
<organism evidence="6 7">
    <name type="scientific">Amblyomma americanum</name>
    <name type="common">Lone star tick</name>
    <dbReference type="NCBI Taxonomy" id="6943"/>
    <lineage>
        <taxon>Eukaryota</taxon>
        <taxon>Metazoa</taxon>
        <taxon>Ecdysozoa</taxon>
        <taxon>Arthropoda</taxon>
        <taxon>Chelicerata</taxon>
        <taxon>Arachnida</taxon>
        <taxon>Acari</taxon>
        <taxon>Parasitiformes</taxon>
        <taxon>Ixodida</taxon>
        <taxon>Ixodoidea</taxon>
        <taxon>Ixodidae</taxon>
        <taxon>Amblyomminae</taxon>
        <taxon>Amblyomma</taxon>
    </lineage>
</organism>
<evidence type="ECO:0000256" key="4">
    <source>
        <dbReference type="RuleBase" id="RU004262"/>
    </source>
</evidence>
<protein>
    <recommendedName>
        <fullName evidence="5">Lipase domain-containing protein</fullName>
    </recommendedName>
</protein>
<comment type="caution">
    <text evidence="6">The sequence shown here is derived from an EMBL/GenBank/DDBJ whole genome shotgun (WGS) entry which is preliminary data.</text>
</comment>
<sequence length="464" mass="51528">MHFLPLLMAMYGAYTPEEEEGVTGRSLRTHLKSEINLESNLVDNRYMYSEVTKDDLGDIALSVKQHDDRHPLYIAYSVQHALSFPGLPGSFDVSGNLSHFVPQGPEKVKPRFLLYSNKAKTLDRLLFETDLDKDGFEKLGKLLQPKQKLYLIVHGFLSSAKTAWMQEMKDEILDQEDSASVVLVDWSKGCSNLLGYSTAAANTRTVARSLAFLVKILTDADMIGPEHVHYIGHSLGAQTGGFFGQDVKTLTGRLVSRITGLDPAGPLFESNGVHLREHDADFVDVLHTSVGSGWTDVVQGRLGMASSCGHVDFYPNGGQQQPGCWRFSSCSHSKATEFYADSVRTCEFPTRLCDSYEAFLAGHCAPSCEGGLKCGRMGHPARMPLTGNQFTETTKQQCAPRPPGRSIIMLETVTPRRLDRDAELLKTLPRSVQILLADATPEERRKLVEALREERRRGAQRRPN</sequence>
<proteinExistence type="inferred from homology"/>
<evidence type="ECO:0000256" key="1">
    <source>
        <dbReference type="ARBA" id="ARBA00004613"/>
    </source>
</evidence>
<dbReference type="Gene3D" id="3.40.50.1820">
    <property type="entry name" value="alpha/beta hydrolase"/>
    <property type="match status" value="1"/>
</dbReference>
<dbReference type="GO" id="GO:0016042">
    <property type="term" value="P:lipid catabolic process"/>
    <property type="evidence" value="ECO:0007669"/>
    <property type="project" value="TreeGrafter"/>
</dbReference>
<evidence type="ECO:0000259" key="5">
    <source>
        <dbReference type="Pfam" id="PF00151"/>
    </source>
</evidence>
<dbReference type="GO" id="GO:0005615">
    <property type="term" value="C:extracellular space"/>
    <property type="evidence" value="ECO:0007669"/>
    <property type="project" value="TreeGrafter"/>
</dbReference>
<reference evidence="6 7" key="1">
    <citation type="journal article" date="2023" name="Arcadia Sci">
        <title>De novo assembly of a long-read Amblyomma americanum tick genome.</title>
        <authorList>
            <person name="Chou S."/>
            <person name="Poskanzer K.E."/>
            <person name="Rollins M."/>
            <person name="Thuy-Boun P.S."/>
        </authorList>
    </citation>
    <scope>NUCLEOTIDE SEQUENCE [LARGE SCALE GENOMIC DNA]</scope>
    <source>
        <strain evidence="6">F_SG_1</strain>
        <tissue evidence="6">Salivary glands</tissue>
    </source>
</reference>
<keyword evidence="3" id="KW-0964">Secreted</keyword>
<evidence type="ECO:0000256" key="3">
    <source>
        <dbReference type="ARBA" id="ARBA00022525"/>
    </source>
</evidence>
<dbReference type="Proteomes" id="UP001321473">
    <property type="component" value="Unassembled WGS sequence"/>
</dbReference>
<dbReference type="Pfam" id="PF00151">
    <property type="entry name" value="Lipase"/>
    <property type="match status" value="1"/>
</dbReference>
<keyword evidence="7" id="KW-1185">Reference proteome</keyword>
<dbReference type="InterPro" id="IPR000734">
    <property type="entry name" value="TAG_lipase"/>
</dbReference>
<gene>
    <name evidence="6" type="ORF">V5799_019741</name>
</gene>
<comment type="similarity">
    <text evidence="2 4">Belongs to the AB hydrolase superfamily. Lipase family.</text>
</comment>
<dbReference type="PRINTS" id="PR00821">
    <property type="entry name" value="TAGLIPASE"/>
</dbReference>
<evidence type="ECO:0000313" key="7">
    <source>
        <dbReference type="Proteomes" id="UP001321473"/>
    </source>
</evidence>
<evidence type="ECO:0000256" key="2">
    <source>
        <dbReference type="ARBA" id="ARBA00010701"/>
    </source>
</evidence>
<dbReference type="InterPro" id="IPR029058">
    <property type="entry name" value="AB_hydrolase_fold"/>
</dbReference>
<dbReference type="PANTHER" id="PTHR11610">
    <property type="entry name" value="LIPASE"/>
    <property type="match status" value="1"/>
</dbReference>
<evidence type="ECO:0000313" key="6">
    <source>
        <dbReference type="EMBL" id="KAK8778919.1"/>
    </source>
</evidence>
<dbReference type="SUPFAM" id="SSF53474">
    <property type="entry name" value="alpha/beta-Hydrolases"/>
    <property type="match status" value="1"/>
</dbReference>
<dbReference type="InterPro" id="IPR033906">
    <property type="entry name" value="Lipase_N"/>
</dbReference>
<dbReference type="EMBL" id="JARKHS020010302">
    <property type="protein sequence ID" value="KAK8778919.1"/>
    <property type="molecule type" value="Genomic_DNA"/>
</dbReference>
<dbReference type="PANTHER" id="PTHR11610:SF173">
    <property type="entry name" value="LIPASE DOMAIN-CONTAINING PROTEIN-RELATED"/>
    <property type="match status" value="1"/>
</dbReference>
<dbReference type="CDD" id="cd00707">
    <property type="entry name" value="Pancreat_lipase_like"/>
    <property type="match status" value="1"/>
</dbReference>
<dbReference type="InterPro" id="IPR013818">
    <property type="entry name" value="Lipase"/>
</dbReference>
<name>A0AAQ4EVW3_AMBAM</name>
<accession>A0AAQ4EVW3</accession>
<dbReference type="GO" id="GO:0016298">
    <property type="term" value="F:lipase activity"/>
    <property type="evidence" value="ECO:0007669"/>
    <property type="project" value="InterPro"/>
</dbReference>
<comment type="subcellular location">
    <subcellularLocation>
        <location evidence="1">Secreted</location>
    </subcellularLocation>
</comment>